<dbReference type="GO" id="GO:0005737">
    <property type="term" value="C:cytoplasm"/>
    <property type="evidence" value="ECO:0007669"/>
    <property type="project" value="TreeGrafter"/>
</dbReference>
<dbReference type="STRING" id="696762.PFRI_41430"/>
<accession>A0A1L9NQT4</accession>
<dbReference type="CDD" id="cd03112">
    <property type="entry name" value="CobW-like"/>
    <property type="match status" value="1"/>
</dbReference>
<proteinExistence type="predicted"/>
<dbReference type="PANTHER" id="PTHR13748:SF62">
    <property type="entry name" value="COBW DOMAIN-CONTAINING PROTEIN"/>
    <property type="match status" value="1"/>
</dbReference>
<evidence type="ECO:0000259" key="1">
    <source>
        <dbReference type="Pfam" id="PF02492"/>
    </source>
</evidence>
<gene>
    <name evidence="2" type="primary">yciC_3</name>
    <name evidence="2" type="ORF">PFRI_41430</name>
</gene>
<dbReference type="InterPro" id="IPR003495">
    <property type="entry name" value="CobW/HypB/UreG_nucleotide-bd"/>
</dbReference>
<organism evidence="2 3">
    <name type="scientific">Planktotalea frisia</name>
    <dbReference type="NCBI Taxonomy" id="696762"/>
    <lineage>
        <taxon>Bacteria</taxon>
        <taxon>Pseudomonadati</taxon>
        <taxon>Pseudomonadota</taxon>
        <taxon>Alphaproteobacteria</taxon>
        <taxon>Rhodobacterales</taxon>
        <taxon>Paracoccaceae</taxon>
        <taxon>Planktotalea</taxon>
    </lineage>
</organism>
<dbReference type="InterPro" id="IPR027417">
    <property type="entry name" value="P-loop_NTPase"/>
</dbReference>
<feature type="domain" description="CobW/HypB/UreG nucleotide-binding" evidence="1">
    <location>
        <begin position="6"/>
        <end position="179"/>
    </location>
</feature>
<reference evidence="2 3" key="1">
    <citation type="submission" date="2016-10" db="EMBL/GenBank/DDBJ databases">
        <title>Genome sequence of Planktotalea frisia SH6-1.</title>
        <authorList>
            <person name="Poehlein A."/>
            <person name="Bakenhus I."/>
            <person name="Voget S."/>
            <person name="Brinkhoff T."/>
            <person name="Simon M."/>
        </authorList>
    </citation>
    <scope>NUCLEOTIDE SEQUENCE [LARGE SCALE GENOMIC DNA]</scope>
    <source>
        <strain evidence="2 3">SH6-1</strain>
    </source>
</reference>
<dbReference type="SUPFAM" id="SSF52540">
    <property type="entry name" value="P-loop containing nucleoside triphosphate hydrolases"/>
    <property type="match status" value="1"/>
</dbReference>
<evidence type="ECO:0000313" key="3">
    <source>
        <dbReference type="Proteomes" id="UP000184514"/>
    </source>
</evidence>
<comment type="caution">
    <text evidence="2">The sequence shown here is derived from an EMBL/GenBank/DDBJ whole genome shotgun (WGS) entry which is preliminary data.</text>
</comment>
<dbReference type="AlphaFoldDB" id="A0A1L9NQT4"/>
<dbReference type="PANTHER" id="PTHR13748">
    <property type="entry name" value="COBW-RELATED"/>
    <property type="match status" value="1"/>
</dbReference>
<name>A0A1L9NQT4_9RHOB</name>
<evidence type="ECO:0000313" key="2">
    <source>
        <dbReference type="EMBL" id="OJI91658.1"/>
    </source>
</evidence>
<dbReference type="Gene3D" id="3.40.50.300">
    <property type="entry name" value="P-loop containing nucleotide triphosphate hydrolases"/>
    <property type="match status" value="1"/>
</dbReference>
<protein>
    <submittedName>
        <fullName evidence="2">Putative metal chaperone YciC</fullName>
    </submittedName>
</protein>
<dbReference type="InterPro" id="IPR051316">
    <property type="entry name" value="Zinc-reg_GTPase_activator"/>
</dbReference>
<dbReference type="Pfam" id="PF02492">
    <property type="entry name" value="cobW"/>
    <property type="match status" value="1"/>
</dbReference>
<keyword evidence="3" id="KW-1185">Reference proteome</keyword>
<sequence>MPEALPVTIIGGYLGAGKTTLVNHLLRTANGRKLAVLVNEFGALPIDEDLIEAQGDDLISIAGGCICCSFGSDLSAALMNLAELKVRPDQVVIECSGVAIPSAIAASVSLLDGFVPDGTVVMVDAETIQEAAVDEYIGDTITRQLVDADLTLINKADLVSAAHVTQLETWLRTLAPSARSLVAEHGKAPLDMVLGLGANPRESQQMGHADGLFESIALPCPSSLNGEILARKLTSDPVHIARAKGFFVDELGALKALHIVGRRFDISDAPENAPLGIVCIGLKGQFDGDLIRKTASEAL</sequence>
<dbReference type="Proteomes" id="UP000184514">
    <property type="component" value="Unassembled WGS sequence"/>
</dbReference>
<dbReference type="EMBL" id="MLCB01000227">
    <property type="protein sequence ID" value="OJI91658.1"/>
    <property type="molecule type" value="Genomic_DNA"/>
</dbReference>